<feature type="transmembrane region" description="Helical" evidence="4">
    <location>
        <begin position="245"/>
        <end position="267"/>
    </location>
</feature>
<proteinExistence type="predicted"/>
<evidence type="ECO:0000313" key="6">
    <source>
        <dbReference type="EMBL" id="HIG63327.1"/>
    </source>
</evidence>
<evidence type="ECO:0000259" key="5">
    <source>
        <dbReference type="PROSITE" id="PS50072"/>
    </source>
</evidence>
<gene>
    <name evidence="6" type="ORF">EYQ16_02270</name>
</gene>
<dbReference type="InterPro" id="IPR002130">
    <property type="entry name" value="Cyclophilin-type_PPIase_dom"/>
</dbReference>
<keyword evidence="2" id="KW-0697">Rotamase</keyword>
<dbReference type="InterPro" id="IPR044666">
    <property type="entry name" value="Cyclophilin_A-like"/>
</dbReference>
<dbReference type="EMBL" id="DUAV01000021">
    <property type="protein sequence ID" value="HIG63327.1"/>
    <property type="molecule type" value="Genomic_DNA"/>
</dbReference>
<reference evidence="7" key="1">
    <citation type="journal article" date="2019" name="bioRxiv">
        <title>Genome diversification in globally distributed novel marine Proteobacteria is linked to environmental adaptation.</title>
        <authorList>
            <person name="Zhou Z."/>
            <person name="Tran P.Q."/>
            <person name="Kieft K."/>
            <person name="Anantharaman K."/>
        </authorList>
    </citation>
    <scope>NUCLEOTIDE SEQUENCE [LARGE SCALE GENOMIC DNA]</scope>
</reference>
<comment type="caution">
    <text evidence="6">The sequence shown here is derived from an EMBL/GenBank/DDBJ whole genome shotgun (WGS) entry which is preliminary data.</text>
</comment>
<accession>A0A7C8DCY3</accession>
<evidence type="ECO:0000313" key="7">
    <source>
        <dbReference type="Proteomes" id="UP000589516"/>
    </source>
</evidence>
<evidence type="ECO:0000256" key="1">
    <source>
        <dbReference type="ARBA" id="ARBA00013194"/>
    </source>
</evidence>
<dbReference type="AlphaFoldDB" id="A0A7C8DCY3"/>
<name>A0A7C8DCY3_9ARCH</name>
<keyword evidence="3 6" id="KW-0413">Isomerase</keyword>
<keyword evidence="4" id="KW-0472">Membrane</keyword>
<keyword evidence="4" id="KW-0812">Transmembrane</keyword>
<dbReference type="InterPro" id="IPR029000">
    <property type="entry name" value="Cyclophilin-like_dom_sf"/>
</dbReference>
<evidence type="ECO:0000256" key="3">
    <source>
        <dbReference type="ARBA" id="ARBA00023235"/>
    </source>
</evidence>
<feature type="domain" description="PPIase cyclophilin-type" evidence="5">
    <location>
        <begin position="52"/>
        <end position="228"/>
    </location>
</feature>
<dbReference type="SUPFAM" id="SSF50891">
    <property type="entry name" value="Cyclophilin-like"/>
    <property type="match status" value="1"/>
</dbReference>
<keyword evidence="4" id="KW-1133">Transmembrane helix</keyword>
<dbReference type="GO" id="GO:0003755">
    <property type="term" value="F:peptidyl-prolyl cis-trans isomerase activity"/>
    <property type="evidence" value="ECO:0007669"/>
    <property type="project" value="UniProtKB-KW"/>
</dbReference>
<dbReference type="PRINTS" id="PR00153">
    <property type="entry name" value="CSAPPISMRASE"/>
</dbReference>
<dbReference type="PANTHER" id="PTHR45625">
    <property type="entry name" value="PEPTIDYL-PROLYL CIS-TRANS ISOMERASE-RELATED"/>
    <property type="match status" value="1"/>
</dbReference>
<sequence length="273" mass="28817">MRAVISVLFLLILTPAAAAEPSPMETSFVGNPLVIINITYDPGPGGDDGFEGEIVLELFLNWAPITVSNFLGLVNQSFYDGIFSHRIIDDFVIQSGDPTCRATVVYTPVPTCGEGGSGETIPFESNANLTHVNGAIGMARGADPDSAESQWYICDEPQHQLDNGNRTLPDDPGYAVFGVVREGLELVRAAAAVPTTNNLDGGDELLPRVGTGLGDRPLYEVHINSVTLSGWVPGPAVPTPAPERIPAALLLTGTLAVAGALGAMWWLRRPAGD</sequence>
<dbReference type="Pfam" id="PF00160">
    <property type="entry name" value="Pro_isomerase"/>
    <property type="match status" value="1"/>
</dbReference>
<dbReference type="Proteomes" id="UP000589516">
    <property type="component" value="Unassembled WGS sequence"/>
</dbReference>
<dbReference type="EC" id="5.2.1.8" evidence="1"/>
<dbReference type="CDD" id="cd00317">
    <property type="entry name" value="cyclophilin"/>
    <property type="match status" value="1"/>
</dbReference>
<evidence type="ECO:0000256" key="4">
    <source>
        <dbReference type="SAM" id="Phobius"/>
    </source>
</evidence>
<protein>
    <recommendedName>
        <fullName evidence="1">peptidylprolyl isomerase</fullName>
        <ecNumber evidence="1">5.2.1.8</ecNumber>
    </recommendedName>
</protein>
<dbReference type="PROSITE" id="PS50072">
    <property type="entry name" value="CSA_PPIASE_2"/>
    <property type="match status" value="1"/>
</dbReference>
<organism evidence="6 7">
    <name type="scientific">Marine Group III euryarchaeote</name>
    <dbReference type="NCBI Taxonomy" id="2173149"/>
    <lineage>
        <taxon>Archaea</taxon>
        <taxon>Methanobacteriati</taxon>
        <taxon>Thermoplasmatota</taxon>
        <taxon>Thermoplasmata</taxon>
        <taxon>Candidatus Thermoprofundales</taxon>
    </lineage>
</organism>
<dbReference type="PANTHER" id="PTHR45625:SF4">
    <property type="entry name" value="PEPTIDYLPROLYL ISOMERASE DOMAIN AND WD REPEAT-CONTAINING PROTEIN 1"/>
    <property type="match status" value="1"/>
</dbReference>
<evidence type="ECO:0000256" key="2">
    <source>
        <dbReference type="ARBA" id="ARBA00023110"/>
    </source>
</evidence>
<dbReference type="Gene3D" id="2.40.100.10">
    <property type="entry name" value="Cyclophilin-like"/>
    <property type="match status" value="1"/>
</dbReference>